<name>A0A8D9M365_BRACM</name>
<dbReference type="Pfam" id="PF06746">
    <property type="entry name" value="DUF1216"/>
    <property type="match status" value="1"/>
</dbReference>
<dbReference type="Gramene" id="A02p44620.2_BraZ1">
    <property type="protein sequence ID" value="A02p44620.2_BraZ1.CDS"/>
    <property type="gene ID" value="A02g44620.2_BraZ1"/>
</dbReference>
<feature type="region of interest" description="Disordered" evidence="1">
    <location>
        <begin position="39"/>
        <end position="59"/>
    </location>
</feature>
<dbReference type="PANTHER" id="PTHR31607">
    <property type="entry name" value="DUF1216 DOMAIN-CONTAINING PROTEIN-RELATED"/>
    <property type="match status" value="1"/>
</dbReference>
<accession>A0A8D9M365</accession>
<dbReference type="PANTHER" id="PTHR31607:SF34">
    <property type="entry name" value="OF RNA POLYMERASE II TRANSCRIPTION SUBUNIT-LIKE PROTEIN, PUTATIVE (DUF1216)-RELATED"/>
    <property type="match status" value="1"/>
</dbReference>
<evidence type="ECO:0000256" key="1">
    <source>
        <dbReference type="SAM" id="MobiDB-lite"/>
    </source>
</evidence>
<evidence type="ECO:0000313" key="3">
    <source>
        <dbReference type="EMBL" id="CAG7895510.1"/>
    </source>
</evidence>
<feature type="compositionally biased region" description="Basic and acidic residues" evidence="1">
    <location>
        <begin position="45"/>
        <end position="59"/>
    </location>
</feature>
<evidence type="ECO:0000259" key="2">
    <source>
        <dbReference type="Pfam" id="PF06746"/>
    </source>
</evidence>
<reference evidence="3 4" key="1">
    <citation type="submission" date="2021-07" db="EMBL/GenBank/DDBJ databases">
        <authorList>
            <consortium name="Genoscope - CEA"/>
            <person name="William W."/>
        </authorList>
    </citation>
    <scope>NUCLEOTIDE SEQUENCE [LARGE SCALE GENOMIC DNA]</scope>
</reference>
<sequence length="109" mass="12237">MVFVSDLEKECPKTNKFKAFFDKLRAYAKECFPNSMWGDKTMGGGKKEESEESMKLTAEQQKEIKEGILKWETVIAGITNTMVKGTATNASFSSGASFKDKFCNSENRL</sequence>
<feature type="domain" description="DUF1216" evidence="2">
    <location>
        <begin position="40"/>
        <end position="96"/>
    </location>
</feature>
<dbReference type="EMBL" id="LS974618">
    <property type="protein sequence ID" value="CAG7895510.1"/>
    <property type="molecule type" value="Genomic_DNA"/>
</dbReference>
<gene>
    <name evidence="3" type="ORF">BRAPAZ1V2_A02P44620.2</name>
</gene>
<proteinExistence type="predicted"/>
<evidence type="ECO:0000313" key="4">
    <source>
        <dbReference type="Proteomes" id="UP000694005"/>
    </source>
</evidence>
<protein>
    <recommendedName>
        <fullName evidence="2">DUF1216 domain-containing protein</fullName>
    </recommendedName>
</protein>
<dbReference type="Proteomes" id="UP000694005">
    <property type="component" value="Chromosome A02"/>
</dbReference>
<dbReference type="InterPro" id="IPR009605">
    <property type="entry name" value="DUF1216"/>
</dbReference>
<dbReference type="AlphaFoldDB" id="A0A8D9M365"/>
<organism evidence="3 4">
    <name type="scientific">Brassica campestris</name>
    <name type="common">Field mustard</name>
    <dbReference type="NCBI Taxonomy" id="3711"/>
    <lineage>
        <taxon>Eukaryota</taxon>
        <taxon>Viridiplantae</taxon>
        <taxon>Streptophyta</taxon>
        <taxon>Embryophyta</taxon>
        <taxon>Tracheophyta</taxon>
        <taxon>Spermatophyta</taxon>
        <taxon>Magnoliopsida</taxon>
        <taxon>eudicotyledons</taxon>
        <taxon>Gunneridae</taxon>
        <taxon>Pentapetalae</taxon>
        <taxon>rosids</taxon>
        <taxon>malvids</taxon>
        <taxon>Brassicales</taxon>
        <taxon>Brassicaceae</taxon>
        <taxon>Brassiceae</taxon>
        <taxon>Brassica</taxon>
    </lineage>
</organism>